<reference evidence="1" key="1">
    <citation type="submission" date="2019-08" db="EMBL/GenBank/DDBJ databases">
        <authorList>
            <person name="Kucharzyk K."/>
            <person name="Murdoch R.W."/>
            <person name="Higgins S."/>
            <person name="Loffler F."/>
        </authorList>
    </citation>
    <scope>NUCLEOTIDE SEQUENCE</scope>
</reference>
<gene>
    <name evidence="1" type="ORF">SDC9_78743</name>
</gene>
<comment type="caution">
    <text evidence="1">The sequence shown here is derived from an EMBL/GenBank/DDBJ whole genome shotgun (WGS) entry which is preliminary data.</text>
</comment>
<evidence type="ECO:0000313" key="1">
    <source>
        <dbReference type="EMBL" id="MPM32184.1"/>
    </source>
</evidence>
<accession>A0A644Z1Y6</accession>
<name>A0A644Z1Y6_9ZZZZ</name>
<proteinExistence type="predicted"/>
<sequence length="73" mass="7815">MTVDKTNNHALEALPLYDLGFQGSVDCLLEVCSLLPDAEGLPYKLSRDPVSPFSDQVGFSSSVFPLGALPDSE</sequence>
<dbReference type="EMBL" id="VSSQ01006292">
    <property type="protein sequence ID" value="MPM32184.1"/>
    <property type="molecule type" value="Genomic_DNA"/>
</dbReference>
<dbReference type="AlphaFoldDB" id="A0A644Z1Y6"/>
<protein>
    <submittedName>
        <fullName evidence="1">Uncharacterized protein</fullName>
    </submittedName>
</protein>
<organism evidence="1">
    <name type="scientific">bioreactor metagenome</name>
    <dbReference type="NCBI Taxonomy" id="1076179"/>
    <lineage>
        <taxon>unclassified sequences</taxon>
        <taxon>metagenomes</taxon>
        <taxon>ecological metagenomes</taxon>
    </lineage>
</organism>